<dbReference type="EMBL" id="JALDYZ010000006">
    <property type="protein sequence ID" value="MDI7922886.1"/>
    <property type="molecule type" value="Genomic_DNA"/>
</dbReference>
<dbReference type="InterPro" id="IPR005170">
    <property type="entry name" value="Transptr-assoc_dom"/>
</dbReference>
<dbReference type="SUPFAM" id="SSF54631">
    <property type="entry name" value="CBS-domain pair"/>
    <property type="match status" value="1"/>
</dbReference>
<dbReference type="Gene3D" id="3.10.580.10">
    <property type="entry name" value="CBS-domain"/>
    <property type="match status" value="1"/>
</dbReference>
<dbReference type="PANTHER" id="PTHR22777">
    <property type="entry name" value="HEMOLYSIN-RELATED"/>
    <property type="match status" value="1"/>
</dbReference>
<proteinExistence type="inferred from homology"/>
<dbReference type="Pfam" id="PF03471">
    <property type="entry name" value="CorC_HlyC"/>
    <property type="match status" value="1"/>
</dbReference>
<evidence type="ECO:0000256" key="7">
    <source>
        <dbReference type="ARBA" id="ARBA00023136"/>
    </source>
</evidence>
<feature type="domain" description="CBS" evidence="11">
    <location>
        <begin position="281"/>
        <end position="340"/>
    </location>
</feature>
<feature type="transmembrane region" description="Helical" evidence="10">
    <location>
        <begin position="100"/>
        <end position="121"/>
    </location>
</feature>
<comment type="similarity">
    <text evidence="2">Belongs to the UPF0053 family. Hemolysin C subfamily.</text>
</comment>
<evidence type="ECO:0000256" key="1">
    <source>
        <dbReference type="ARBA" id="ARBA00004141"/>
    </source>
</evidence>
<dbReference type="Pfam" id="PF01595">
    <property type="entry name" value="CNNM"/>
    <property type="match status" value="1"/>
</dbReference>
<comment type="subcellular location">
    <subcellularLocation>
        <location evidence="1">Membrane</location>
        <topology evidence="1">Multi-pass membrane protein</topology>
    </subcellularLocation>
</comment>
<keyword evidence="4" id="KW-0677">Repeat</keyword>
<evidence type="ECO:0000313" key="14">
    <source>
        <dbReference type="Proteomes" id="UP001161580"/>
    </source>
</evidence>
<evidence type="ECO:0000256" key="6">
    <source>
        <dbReference type="ARBA" id="ARBA00023122"/>
    </source>
</evidence>
<dbReference type="Gene3D" id="3.30.465.10">
    <property type="match status" value="1"/>
</dbReference>
<evidence type="ECO:0000256" key="3">
    <source>
        <dbReference type="ARBA" id="ARBA00022692"/>
    </source>
</evidence>
<evidence type="ECO:0000256" key="10">
    <source>
        <dbReference type="SAM" id="Phobius"/>
    </source>
</evidence>
<feature type="transmembrane region" description="Helical" evidence="10">
    <location>
        <begin position="6"/>
        <end position="26"/>
    </location>
</feature>
<dbReference type="GO" id="GO:0005886">
    <property type="term" value="C:plasma membrane"/>
    <property type="evidence" value="ECO:0007669"/>
    <property type="project" value="TreeGrafter"/>
</dbReference>
<dbReference type="SUPFAM" id="SSF56176">
    <property type="entry name" value="FAD-binding/transporter-associated domain-like"/>
    <property type="match status" value="1"/>
</dbReference>
<sequence length="438" mass="47199">MLLEISIVVLLTILNGVLAMSELAVVSSRPARLKVMADQGSRGARLAMQLAEDPGRFLSTVQIGITLVGVLSGAFSGATLGSRFSTWLLTHGLSKAASDAIGVGLVVVAITYLSLIIGELVPKQIALRDPESIAGKVAPAMVVLSKMAAPLVWLLDTSGKLVLTLLGQSGKTEGRITDEEIKTVLAEAHSAGVIESEEQAMISGVMRLADRTARALMTPRREVEVIDIEDSLEEIRAQIEQTSRSRLPVRKGSSDELLGVLFAKDFYKAVGSGDDVDILALTREVPVVSDLSHASTVIEVIRKSSIHMVLVYDEYGHFEGIITSGDILEAIVGVLQEDESEEPAIAQREDGSYLVSGWMPIDEFAAYMNFPLDDDIEYQTVAGLVLEELKHLPSIGESFAKNGWRFEVVDLDGRRIDKLLVRPEAGVANVPTAQMPSL</sequence>
<evidence type="ECO:0000259" key="11">
    <source>
        <dbReference type="PROSITE" id="PS51371"/>
    </source>
</evidence>
<dbReference type="InterPro" id="IPR002550">
    <property type="entry name" value="CNNM"/>
</dbReference>
<dbReference type="AlphaFoldDB" id="A0AAE3U1V8"/>
<comment type="caution">
    <text evidence="13">The sequence shown here is derived from an EMBL/GenBank/DDBJ whole genome shotgun (WGS) entry which is preliminary data.</text>
</comment>
<name>A0AAE3U1V8_9HYPH</name>
<accession>A0AAE3U1V8</accession>
<keyword evidence="7 9" id="KW-0472">Membrane</keyword>
<gene>
    <name evidence="13" type="ORF">MRS75_12415</name>
</gene>
<keyword evidence="5 9" id="KW-1133">Transmembrane helix</keyword>
<evidence type="ECO:0000256" key="9">
    <source>
        <dbReference type="PROSITE-ProRule" id="PRU01193"/>
    </source>
</evidence>
<reference evidence="13" key="1">
    <citation type="submission" date="2022-03" db="EMBL/GenBank/DDBJ databases">
        <title>Fererhizobium litorale gen. nov., sp. nov., isolated from sandy sediments of the Sea of Japan seashore.</title>
        <authorList>
            <person name="Romanenko L."/>
            <person name="Kurilenko V."/>
            <person name="Otstavnykh N."/>
            <person name="Svetashev V."/>
            <person name="Tekutyeva L."/>
            <person name="Isaeva M."/>
            <person name="Mikhailov V."/>
        </authorList>
    </citation>
    <scope>NUCLEOTIDE SEQUENCE</scope>
    <source>
        <strain evidence="13">KMM 9576</strain>
    </source>
</reference>
<evidence type="ECO:0000256" key="4">
    <source>
        <dbReference type="ARBA" id="ARBA00022737"/>
    </source>
</evidence>
<feature type="domain" description="CBS" evidence="11">
    <location>
        <begin position="217"/>
        <end position="276"/>
    </location>
</feature>
<feature type="transmembrane region" description="Helical" evidence="10">
    <location>
        <begin position="133"/>
        <end position="155"/>
    </location>
</feature>
<dbReference type="RefSeq" id="WP_311789473.1">
    <property type="nucleotide sequence ID" value="NZ_JALDYY010000031.1"/>
</dbReference>
<evidence type="ECO:0000313" key="13">
    <source>
        <dbReference type="EMBL" id="MDI7922886.1"/>
    </source>
</evidence>
<dbReference type="SMART" id="SM00116">
    <property type="entry name" value="CBS"/>
    <property type="match status" value="2"/>
</dbReference>
<dbReference type="PROSITE" id="PS51846">
    <property type="entry name" value="CNNM"/>
    <property type="match status" value="1"/>
</dbReference>
<dbReference type="Pfam" id="PF00571">
    <property type="entry name" value="CBS"/>
    <property type="match status" value="2"/>
</dbReference>
<evidence type="ECO:0000256" key="2">
    <source>
        <dbReference type="ARBA" id="ARBA00006446"/>
    </source>
</evidence>
<organism evidence="13 14">
    <name type="scientific">Ferirhizobium litorale</name>
    <dbReference type="NCBI Taxonomy" id="2927786"/>
    <lineage>
        <taxon>Bacteria</taxon>
        <taxon>Pseudomonadati</taxon>
        <taxon>Pseudomonadota</taxon>
        <taxon>Alphaproteobacteria</taxon>
        <taxon>Hyphomicrobiales</taxon>
        <taxon>Rhizobiaceae</taxon>
        <taxon>Ferirhizobium</taxon>
    </lineage>
</organism>
<evidence type="ECO:0000256" key="5">
    <source>
        <dbReference type="ARBA" id="ARBA00022989"/>
    </source>
</evidence>
<dbReference type="GO" id="GO:0050660">
    <property type="term" value="F:flavin adenine dinucleotide binding"/>
    <property type="evidence" value="ECO:0007669"/>
    <property type="project" value="InterPro"/>
</dbReference>
<protein>
    <submittedName>
        <fullName evidence="13">Hemolysin family protein</fullName>
    </submittedName>
</protein>
<keyword evidence="6 8" id="KW-0129">CBS domain</keyword>
<dbReference type="InterPro" id="IPR046342">
    <property type="entry name" value="CBS_dom_sf"/>
</dbReference>
<keyword evidence="3 9" id="KW-0812">Transmembrane</keyword>
<dbReference type="CDD" id="cd04590">
    <property type="entry name" value="CBS_pair_CorC_HlyC_assoc"/>
    <property type="match status" value="1"/>
</dbReference>
<dbReference type="Proteomes" id="UP001161580">
    <property type="component" value="Unassembled WGS sequence"/>
</dbReference>
<feature type="domain" description="CNNM transmembrane" evidence="12">
    <location>
        <begin position="1"/>
        <end position="198"/>
    </location>
</feature>
<dbReference type="PROSITE" id="PS51371">
    <property type="entry name" value="CBS"/>
    <property type="match status" value="2"/>
</dbReference>
<dbReference type="SMART" id="SM01091">
    <property type="entry name" value="CorC_HlyC"/>
    <property type="match status" value="1"/>
</dbReference>
<evidence type="ECO:0000259" key="12">
    <source>
        <dbReference type="PROSITE" id="PS51846"/>
    </source>
</evidence>
<keyword evidence="14" id="KW-1185">Reference proteome</keyword>
<evidence type="ECO:0000256" key="8">
    <source>
        <dbReference type="PROSITE-ProRule" id="PRU00703"/>
    </source>
</evidence>
<dbReference type="InterPro" id="IPR044751">
    <property type="entry name" value="Ion_transp-like_CBS"/>
</dbReference>
<feature type="transmembrane region" description="Helical" evidence="10">
    <location>
        <begin position="57"/>
        <end position="80"/>
    </location>
</feature>
<dbReference type="InterPro" id="IPR036318">
    <property type="entry name" value="FAD-bd_PCMH-like_sf"/>
</dbReference>
<dbReference type="PANTHER" id="PTHR22777:SF17">
    <property type="entry name" value="UPF0053 PROTEIN SLL0260"/>
    <property type="match status" value="1"/>
</dbReference>
<dbReference type="InterPro" id="IPR000644">
    <property type="entry name" value="CBS_dom"/>
</dbReference>
<dbReference type="InterPro" id="IPR016169">
    <property type="entry name" value="FAD-bd_PCMH_sub2"/>
</dbReference>